<dbReference type="Pfam" id="PF13532">
    <property type="entry name" value="2OG-FeII_Oxy_2"/>
    <property type="match status" value="1"/>
</dbReference>
<dbReference type="GO" id="GO:0051213">
    <property type="term" value="F:dioxygenase activity"/>
    <property type="evidence" value="ECO:0007669"/>
    <property type="project" value="UniProtKB-KW"/>
</dbReference>
<dbReference type="InterPro" id="IPR037151">
    <property type="entry name" value="AlkB-like_sf"/>
</dbReference>
<protein>
    <submittedName>
        <fullName evidence="10">Alkylated DNA repair dioxygenase AlkB</fullName>
    </submittedName>
</protein>
<keyword evidence="7" id="KW-0408">Iron</keyword>
<evidence type="ECO:0000256" key="3">
    <source>
        <dbReference type="ARBA" id="ARBA00022763"/>
    </source>
</evidence>
<organism evidence="10 11">
    <name type="scientific">Algoriphagus ornithinivorans</name>
    <dbReference type="NCBI Taxonomy" id="226506"/>
    <lineage>
        <taxon>Bacteria</taxon>
        <taxon>Pseudomonadati</taxon>
        <taxon>Bacteroidota</taxon>
        <taxon>Cytophagia</taxon>
        <taxon>Cytophagales</taxon>
        <taxon>Cyclobacteriaceae</taxon>
        <taxon>Algoriphagus</taxon>
    </lineage>
</organism>
<name>A0A1I5ANB2_9BACT</name>
<evidence type="ECO:0000256" key="7">
    <source>
        <dbReference type="ARBA" id="ARBA00023004"/>
    </source>
</evidence>
<keyword evidence="3" id="KW-0227">DNA damage</keyword>
<evidence type="ECO:0000256" key="4">
    <source>
        <dbReference type="ARBA" id="ARBA00022842"/>
    </source>
</evidence>
<dbReference type="PROSITE" id="PS51471">
    <property type="entry name" value="FE2OG_OXY"/>
    <property type="match status" value="1"/>
</dbReference>
<dbReference type="GO" id="GO:0016705">
    <property type="term" value="F:oxidoreductase activity, acting on paired donors, with incorporation or reduction of molecular oxygen"/>
    <property type="evidence" value="ECO:0007669"/>
    <property type="project" value="UniProtKB-ARBA"/>
</dbReference>
<dbReference type="AlphaFoldDB" id="A0A1I5ANB2"/>
<evidence type="ECO:0000256" key="2">
    <source>
        <dbReference type="ARBA" id="ARBA00022723"/>
    </source>
</evidence>
<evidence type="ECO:0000256" key="6">
    <source>
        <dbReference type="ARBA" id="ARBA00023002"/>
    </source>
</evidence>
<keyword evidence="4" id="KW-0460">Magnesium</keyword>
<keyword evidence="5 10" id="KW-0223">Dioxygenase</keyword>
<dbReference type="SUPFAM" id="SSF51197">
    <property type="entry name" value="Clavaminate synthase-like"/>
    <property type="match status" value="1"/>
</dbReference>
<dbReference type="Gene3D" id="2.60.120.590">
    <property type="entry name" value="Alpha-ketoglutarate-dependent dioxygenase AlkB-like"/>
    <property type="match status" value="1"/>
</dbReference>
<dbReference type="PANTHER" id="PTHR31212:SF4">
    <property type="entry name" value="ALPHA-KETOGLUTARATE-DEPENDENT DIOXYGENASE ALKB HOMOLOG 3"/>
    <property type="match status" value="1"/>
</dbReference>
<gene>
    <name evidence="10" type="ORF">SAMN04488519_101215</name>
</gene>
<dbReference type="GO" id="GO:0006307">
    <property type="term" value="P:DNA alkylation repair"/>
    <property type="evidence" value="ECO:0007669"/>
    <property type="project" value="InterPro"/>
</dbReference>
<evidence type="ECO:0000256" key="5">
    <source>
        <dbReference type="ARBA" id="ARBA00022964"/>
    </source>
</evidence>
<evidence type="ECO:0000313" key="10">
    <source>
        <dbReference type="EMBL" id="SFN63689.1"/>
    </source>
</evidence>
<dbReference type="EMBL" id="FOVW01000001">
    <property type="protein sequence ID" value="SFN63689.1"/>
    <property type="molecule type" value="Genomic_DNA"/>
</dbReference>
<dbReference type="GO" id="GO:0032451">
    <property type="term" value="F:demethylase activity"/>
    <property type="evidence" value="ECO:0007669"/>
    <property type="project" value="UniProtKB-ARBA"/>
</dbReference>
<dbReference type="FunFam" id="2.60.120.590:FF:000004">
    <property type="entry name" value="DNA oxidative demethylase ALKBH2"/>
    <property type="match status" value="1"/>
</dbReference>
<reference evidence="11" key="1">
    <citation type="submission" date="2016-10" db="EMBL/GenBank/DDBJ databases">
        <authorList>
            <person name="Varghese N."/>
            <person name="Submissions S."/>
        </authorList>
    </citation>
    <scope>NUCLEOTIDE SEQUENCE [LARGE SCALE GENOMIC DNA]</scope>
    <source>
        <strain evidence="11">DSM 15282</strain>
    </source>
</reference>
<accession>A0A1I5ANB2</accession>
<keyword evidence="8" id="KW-0234">DNA repair</keyword>
<dbReference type="PANTHER" id="PTHR31212">
    <property type="entry name" value="ALPHA-KETOGLUTARATE-DEPENDENT DIOXYGENASE ALKB HOMOLOG 3"/>
    <property type="match status" value="1"/>
</dbReference>
<feature type="domain" description="Fe2OG dioxygenase" evidence="9">
    <location>
        <begin position="103"/>
        <end position="201"/>
    </location>
</feature>
<dbReference type="InterPro" id="IPR027450">
    <property type="entry name" value="AlkB-like"/>
</dbReference>
<keyword evidence="2" id="KW-0479">Metal-binding</keyword>
<dbReference type="InterPro" id="IPR032854">
    <property type="entry name" value="ALKBH3"/>
</dbReference>
<comment type="cofactor">
    <cofactor evidence="1">
        <name>Fe(2+)</name>
        <dbReference type="ChEBI" id="CHEBI:29033"/>
    </cofactor>
</comment>
<proteinExistence type="predicted"/>
<dbReference type="GO" id="GO:0016787">
    <property type="term" value="F:hydrolase activity"/>
    <property type="evidence" value="ECO:0007669"/>
    <property type="project" value="UniProtKB-ARBA"/>
</dbReference>
<dbReference type="InterPro" id="IPR005123">
    <property type="entry name" value="Oxoglu/Fe-dep_dioxygenase_dom"/>
</dbReference>
<sequence length="201" mass="23767">MQEDLFQKSGQNLLPFQGEVRYYPDFIRWEKASELYRRLEKEIEWKQEPIRLFGKTILQPRLTALYGDPEKSYSYSGITMNPIPWNNTLREIKFQIEKLSMESFTHVLLNFYRDGKDSMGWHRDNEASLGRNPTIASISLGETRNFQLRHYEDKKIKLNIPLNSGSLLIMGGESQHFWEHQIPKSKKVSKGRINLTFRKLI</sequence>
<keyword evidence="11" id="KW-1185">Reference proteome</keyword>
<dbReference type="GO" id="GO:0140097">
    <property type="term" value="F:catalytic activity, acting on DNA"/>
    <property type="evidence" value="ECO:0007669"/>
    <property type="project" value="UniProtKB-ARBA"/>
</dbReference>
<dbReference type="GO" id="GO:0046872">
    <property type="term" value="F:metal ion binding"/>
    <property type="evidence" value="ECO:0007669"/>
    <property type="project" value="UniProtKB-KW"/>
</dbReference>
<dbReference type="Proteomes" id="UP000199564">
    <property type="component" value="Unassembled WGS sequence"/>
</dbReference>
<dbReference type="RefSeq" id="WP_091649086.1">
    <property type="nucleotide sequence ID" value="NZ_FOVW01000001.1"/>
</dbReference>
<evidence type="ECO:0000313" key="11">
    <source>
        <dbReference type="Proteomes" id="UP000199564"/>
    </source>
</evidence>
<keyword evidence="6" id="KW-0560">Oxidoreductase</keyword>
<evidence type="ECO:0000259" key="9">
    <source>
        <dbReference type="PROSITE" id="PS51471"/>
    </source>
</evidence>
<evidence type="ECO:0000256" key="8">
    <source>
        <dbReference type="ARBA" id="ARBA00023204"/>
    </source>
</evidence>
<evidence type="ECO:0000256" key="1">
    <source>
        <dbReference type="ARBA" id="ARBA00001954"/>
    </source>
</evidence>